<keyword evidence="2" id="KW-1185">Reference proteome</keyword>
<dbReference type="Gene3D" id="3.30.420.10">
    <property type="entry name" value="Ribonuclease H-like superfamily/Ribonuclease H"/>
    <property type="match status" value="1"/>
</dbReference>
<dbReference type="CDD" id="cd06222">
    <property type="entry name" value="RNase_H_like"/>
    <property type="match status" value="1"/>
</dbReference>
<dbReference type="PROSITE" id="PS50879">
    <property type="entry name" value="RNASE_H_1"/>
    <property type="match status" value="1"/>
</dbReference>
<proteinExistence type="predicted"/>
<dbReference type="PANTHER" id="PTHR47723:SF19">
    <property type="entry name" value="POLYNUCLEOTIDYL TRANSFERASE, RIBONUCLEASE H-LIKE SUPERFAMILY PROTEIN"/>
    <property type="match status" value="1"/>
</dbReference>
<dbReference type="InterPro" id="IPR012337">
    <property type="entry name" value="RNaseH-like_sf"/>
</dbReference>
<evidence type="ECO:0000313" key="2">
    <source>
        <dbReference type="Proteomes" id="UP001652660"/>
    </source>
</evidence>
<dbReference type="SUPFAM" id="SSF53098">
    <property type="entry name" value="Ribonuclease H-like"/>
    <property type="match status" value="1"/>
</dbReference>
<feature type="domain" description="RNase H type-1" evidence="1">
    <location>
        <begin position="226"/>
        <end position="362"/>
    </location>
</feature>
<organism evidence="2 3">
    <name type="scientific">Coffea arabica</name>
    <name type="common">Arabian coffee</name>
    <dbReference type="NCBI Taxonomy" id="13443"/>
    <lineage>
        <taxon>Eukaryota</taxon>
        <taxon>Viridiplantae</taxon>
        <taxon>Streptophyta</taxon>
        <taxon>Embryophyta</taxon>
        <taxon>Tracheophyta</taxon>
        <taxon>Spermatophyta</taxon>
        <taxon>Magnoliopsida</taxon>
        <taxon>eudicotyledons</taxon>
        <taxon>Gunneridae</taxon>
        <taxon>Pentapetalae</taxon>
        <taxon>asterids</taxon>
        <taxon>lamiids</taxon>
        <taxon>Gentianales</taxon>
        <taxon>Rubiaceae</taxon>
        <taxon>Ixoroideae</taxon>
        <taxon>Gardenieae complex</taxon>
        <taxon>Bertiereae - Coffeeae clade</taxon>
        <taxon>Coffeeae</taxon>
        <taxon>Coffea</taxon>
    </lineage>
</organism>
<dbReference type="RefSeq" id="XP_071933175.1">
    <property type="nucleotide sequence ID" value="XM_072077074.1"/>
</dbReference>
<dbReference type="InterPro" id="IPR036397">
    <property type="entry name" value="RNaseH_sf"/>
</dbReference>
<accession>A0ABM4WN20</accession>
<dbReference type="InterPro" id="IPR044730">
    <property type="entry name" value="RNase_H-like_dom_plant"/>
</dbReference>
<dbReference type="PANTHER" id="PTHR47723">
    <property type="entry name" value="OS05G0353850 PROTEIN"/>
    <property type="match status" value="1"/>
</dbReference>
<evidence type="ECO:0000313" key="3">
    <source>
        <dbReference type="RefSeq" id="XP_071933175.1"/>
    </source>
</evidence>
<dbReference type="InterPro" id="IPR053151">
    <property type="entry name" value="RNase_H-like"/>
</dbReference>
<reference evidence="3" key="1">
    <citation type="submission" date="2025-08" db="UniProtKB">
        <authorList>
            <consortium name="RefSeq"/>
        </authorList>
    </citation>
    <scope>IDENTIFICATION</scope>
    <source>
        <tissue evidence="3">Leaves</tissue>
    </source>
</reference>
<sequence>MLQVRDLAERHITFVIRSGNSHFWFDNWLGSGSLSSRLGSVSDHRVSDFFISGGWNSRLLSVWVLVDIVAEITRFALPRIEEDDKDAMGVVPPYSAENLLLHASTIAKLTAIGLYGVLYVGASVRGHMSSWWFSSCKNAFIQFAHRIIPSLICWNIWKARNKARFDDKVHSPTAICGFILDDIRHLFNLKFLGYSWAFPSWPAFYASLVSLRKPDLFRLVKWVRPIPGHLKLNTDGCSRGNLGRAGRGGVLRNSEGRLLFAFSTFLGHCTSIQAEVKALLFGVNLCISCGYVRVQLEVDSLVLVQVLQRATRYPWSIDTEIRSLLQLSSHFVSISHCFRESNKVADGLSNIGCEEGCTRTYHQFSELPTQSRGAFRLDRIGLPSLRKC</sequence>
<dbReference type="InterPro" id="IPR002156">
    <property type="entry name" value="RNaseH_domain"/>
</dbReference>
<dbReference type="Pfam" id="PF13456">
    <property type="entry name" value="RVT_3"/>
    <property type="match status" value="1"/>
</dbReference>
<name>A0ABM4WN20_COFAR</name>
<protein>
    <recommendedName>
        <fullName evidence="1">RNase H type-1 domain-containing protein</fullName>
    </recommendedName>
</protein>
<evidence type="ECO:0000259" key="1">
    <source>
        <dbReference type="PROSITE" id="PS50879"/>
    </source>
</evidence>
<gene>
    <name evidence="3" type="primary">LOC140035726</name>
</gene>
<dbReference type="Proteomes" id="UP001652660">
    <property type="component" value="Chromosome 2c"/>
</dbReference>
<dbReference type="GeneID" id="140035726"/>